<dbReference type="EMBL" id="JARXVH010000002">
    <property type="protein sequence ID" value="MDH6214354.1"/>
    <property type="molecule type" value="Genomic_DNA"/>
</dbReference>
<accession>A0ABT6LEY6</accession>
<dbReference type="RefSeq" id="WP_280875398.1">
    <property type="nucleotide sequence ID" value="NZ_JARXVH010000002.1"/>
</dbReference>
<name>A0ABT6LEY6_9ACTN</name>
<dbReference type="Proteomes" id="UP001160499">
    <property type="component" value="Unassembled WGS sequence"/>
</dbReference>
<evidence type="ECO:0000313" key="2">
    <source>
        <dbReference type="Proteomes" id="UP001160499"/>
    </source>
</evidence>
<gene>
    <name evidence="1" type="ORF">M2283_001637</name>
</gene>
<organism evidence="1 2">
    <name type="scientific">Streptomyces pseudovenezuelae</name>
    <dbReference type="NCBI Taxonomy" id="67350"/>
    <lineage>
        <taxon>Bacteria</taxon>
        <taxon>Bacillati</taxon>
        <taxon>Actinomycetota</taxon>
        <taxon>Actinomycetes</taxon>
        <taxon>Kitasatosporales</taxon>
        <taxon>Streptomycetaceae</taxon>
        <taxon>Streptomyces</taxon>
        <taxon>Streptomyces aurantiacus group</taxon>
    </lineage>
</organism>
<proteinExistence type="predicted"/>
<reference evidence="1 2" key="1">
    <citation type="submission" date="2023-04" db="EMBL/GenBank/DDBJ databases">
        <title>Forest soil microbial communities from Buena Vista Peninsula, Colon Province, Panama.</title>
        <authorList>
            <person name="Bouskill N."/>
        </authorList>
    </citation>
    <scope>NUCLEOTIDE SEQUENCE [LARGE SCALE GENOMIC DNA]</scope>
    <source>
        <strain evidence="1 2">GGS1</strain>
    </source>
</reference>
<keyword evidence="2" id="KW-1185">Reference proteome</keyword>
<evidence type="ECO:0000313" key="1">
    <source>
        <dbReference type="EMBL" id="MDH6214354.1"/>
    </source>
</evidence>
<protein>
    <submittedName>
        <fullName evidence="1">Uncharacterized protein</fullName>
    </submittedName>
</protein>
<comment type="caution">
    <text evidence="1">The sequence shown here is derived from an EMBL/GenBank/DDBJ whole genome shotgun (WGS) entry which is preliminary data.</text>
</comment>
<sequence>MALPTRLTATYEAGNAWLADSSAHPELTRGLWDADALAPIPSGDVWLVAESRLVTGMPALQRIYADQRGPVLADGDLDRAWWLVPLEAAEELADVRELKVHPAGWSLLCPAMNSYVNGRFWLNRPDGSGLLTDPAGLAAAFGPGGYRRPAEAFG</sequence>